<sequence>MDQLLNLLKRFHKVAQEFRSRRADREPLVIRDEYDVQYVLGALLKIYFDDIRPEDYSPSHSGANTKVDFVLKKEQIIIETKMTREGQTIKSLGEELLTDTGRYKGHPDCKTLVIFIYDKGDFITNKHGFSSDIESQASEKMAVHVVINPE</sequence>
<reference evidence="1 2" key="1">
    <citation type="submission" date="2018-07" db="EMBL/GenBank/DDBJ databases">
        <title>A draft genome of a endophytic bacteria, a new species of Pedobacter.</title>
        <authorList>
            <person name="Zhang Z.D."/>
            <person name="Chen Z.J."/>
        </authorList>
    </citation>
    <scope>NUCLEOTIDE SEQUENCE [LARGE SCALE GENOMIC DNA]</scope>
    <source>
        <strain evidence="1 2">RS10</strain>
    </source>
</reference>
<accession>A0A366LCT2</accession>
<dbReference type="Proteomes" id="UP000252081">
    <property type="component" value="Unassembled WGS sequence"/>
</dbReference>
<evidence type="ECO:0000313" key="1">
    <source>
        <dbReference type="EMBL" id="RBQ11590.1"/>
    </source>
</evidence>
<proteinExistence type="predicted"/>
<dbReference type="Pfam" id="PF18742">
    <property type="entry name" value="DpnII-MboI"/>
    <property type="match status" value="1"/>
</dbReference>
<name>A0A366LCT2_9SPHI</name>
<evidence type="ECO:0000313" key="2">
    <source>
        <dbReference type="Proteomes" id="UP000252081"/>
    </source>
</evidence>
<comment type="caution">
    <text evidence="1">The sequence shown here is derived from an EMBL/GenBank/DDBJ whole genome shotgun (WGS) entry which is preliminary data.</text>
</comment>
<keyword evidence="2" id="KW-1185">Reference proteome</keyword>
<organism evidence="1 2">
    <name type="scientific">Pedobacter miscanthi</name>
    <dbReference type="NCBI Taxonomy" id="2259170"/>
    <lineage>
        <taxon>Bacteria</taxon>
        <taxon>Pseudomonadati</taxon>
        <taxon>Bacteroidota</taxon>
        <taxon>Sphingobacteriia</taxon>
        <taxon>Sphingobacteriales</taxon>
        <taxon>Sphingobacteriaceae</taxon>
        <taxon>Pedobacter</taxon>
    </lineage>
</organism>
<protein>
    <submittedName>
        <fullName evidence="1">Uncharacterized protein</fullName>
    </submittedName>
</protein>
<gene>
    <name evidence="1" type="ORF">DRW42_03500</name>
</gene>
<dbReference type="AlphaFoldDB" id="A0A366LCT2"/>
<dbReference type="EMBL" id="QNQU01000002">
    <property type="protein sequence ID" value="RBQ11590.1"/>
    <property type="molecule type" value="Genomic_DNA"/>
</dbReference>